<evidence type="ECO:0000313" key="2">
    <source>
        <dbReference type="EMBL" id="GFE11677.1"/>
    </source>
</evidence>
<dbReference type="Proteomes" id="UP000435837">
    <property type="component" value="Unassembled WGS sequence"/>
</dbReference>
<dbReference type="AlphaFoldDB" id="A0A640SKA0"/>
<feature type="region of interest" description="Disordered" evidence="1">
    <location>
        <begin position="45"/>
        <end position="87"/>
    </location>
</feature>
<sequence>MEWQEHGRAALPGLEVKAADELGDEATRLGDGRSCLAMRQLKAEHHGYSAGPPRSLWPRISTTITTPSTTTAGTVRRMPPQPADERN</sequence>
<dbReference type="RefSeq" id="WP_159482688.1">
    <property type="nucleotide sequence ID" value="NZ_BAAATH010000008.1"/>
</dbReference>
<name>A0A640SKA0_9ACTN</name>
<feature type="compositionally biased region" description="Low complexity" evidence="1">
    <location>
        <begin position="60"/>
        <end position="71"/>
    </location>
</feature>
<gene>
    <name evidence="2" type="ORF">Scani_79450</name>
</gene>
<reference evidence="2 3" key="1">
    <citation type="submission" date="2019-12" db="EMBL/GenBank/DDBJ databases">
        <title>Whole genome shotgun sequence of Streptomyces caniferus NBRC 15389.</title>
        <authorList>
            <person name="Ichikawa N."/>
            <person name="Kimura A."/>
            <person name="Kitahashi Y."/>
            <person name="Komaki H."/>
            <person name="Tamura T."/>
        </authorList>
    </citation>
    <scope>NUCLEOTIDE SEQUENCE [LARGE SCALE GENOMIC DNA]</scope>
    <source>
        <strain evidence="2 3">NBRC 15389</strain>
    </source>
</reference>
<protein>
    <submittedName>
        <fullName evidence="2">Uncharacterized protein</fullName>
    </submittedName>
</protein>
<organism evidence="2 3">
    <name type="scientific">Streptomyces caniferus</name>
    <dbReference type="NCBI Taxonomy" id="285557"/>
    <lineage>
        <taxon>Bacteria</taxon>
        <taxon>Bacillati</taxon>
        <taxon>Actinomycetota</taxon>
        <taxon>Actinomycetes</taxon>
        <taxon>Kitasatosporales</taxon>
        <taxon>Streptomycetaceae</taxon>
        <taxon>Streptomyces</taxon>
    </lineage>
</organism>
<comment type="caution">
    <text evidence="2">The sequence shown here is derived from an EMBL/GenBank/DDBJ whole genome shotgun (WGS) entry which is preliminary data.</text>
</comment>
<evidence type="ECO:0000256" key="1">
    <source>
        <dbReference type="SAM" id="MobiDB-lite"/>
    </source>
</evidence>
<dbReference type="EMBL" id="BLIN01000007">
    <property type="protein sequence ID" value="GFE11677.1"/>
    <property type="molecule type" value="Genomic_DNA"/>
</dbReference>
<evidence type="ECO:0000313" key="3">
    <source>
        <dbReference type="Proteomes" id="UP000435837"/>
    </source>
</evidence>
<proteinExistence type="predicted"/>
<accession>A0A640SKA0</accession>